<evidence type="ECO:0000256" key="7">
    <source>
        <dbReference type="ARBA" id="ARBA00022741"/>
    </source>
</evidence>
<dbReference type="EMBL" id="UYRT01078442">
    <property type="protein sequence ID" value="VDN18534.1"/>
    <property type="molecule type" value="Genomic_DNA"/>
</dbReference>
<comment type="catalytic activity">
    <reaction evidence="10">
        <text>L-threonyl-[protein] + ATP = O-phospho-L-threonyl-[protein] + ADP + H(+)</text>
        <dbReference type="Rhea" id="RHEA:46608"/>
        <dbReference type="Rhea" id="RHEA-COMP:11060"/>
        <dbReference type="Rhea" id="RHEA-COMP:11605"/>
        <dbReference type="ChEBI" id="CHEBI:15378"/>
        <dbReference type="ChEBI" id="CHEBI:30013"/>
        <dbReference type="ChEBI" id="CHEBI:30616"/>
        <dbReference type="ChEBI" id="CHEBI:61977"/>
        <dbReference type="ChEBI" id="CHEBI:456216"/>
        <dbReference type="EC" id="2.7.11.21"/>
    </reaction>
</comment>
<keyword evidence="6" id="KW-0677">Repeat</keyword>
<dbReference type="PANTHER" id="PTHR24345:SF93">
    <property type="entry name" value="SERINE_THREONINE-PROTEIN KINASE PLK1"/>
    <property type="match status" value="1"/>
</dbReference>
<dbReference type="InterPro" id="IPR033695">
    <property type="entry name" value="POLO_box_2"/>
</dbReference>
<evidence type="ECO:0000256" key="10">
    <source>
        <dbReference type="ARBA" id="ARBA00047802"/>
    </source>
</evidence>
<dbReference type="OrthoDB" id="408964at2759"/>
<dbReference type="CDD" id="cd13117">
    <property type="entry name" value="POLO_box_2"/>
    <property type="match status" value="1"/>
</dbReference>
<feature type="domain" description="POLO box" evidence="12">
    <location>
        <begin position="20"/>
        <end position="92"/>
    </location>
</feature>
<dbReference type="InterPro" id="IPR033701">
    <property type="entry name" value="POLO_box_1"/>
</dbReference>
<comment type="subcellular location">
    <subcellularLocation>
        <location evidence="1">Cytoplasm</location>
    </subcellularLocation>
</comment>
<name>A0A183DRB1_9BILA</name>
<dbReference type="GO" id="GO:0004674">
    <property type="term" value="F:protein serine/threonine kinase activity"/>
    <property type="evidence" value="ECO:0007669"/>
    <property type="project" value="UniProtKB-KW"/>
</dbReference>
<keyword evidence="8" id="KW-0418">Kinase</keyword>
<protein>
    <recommendedName>
        <fullName evidence="2">polo kinase</fullName>
        <ecNumber evidence="2">2.7.11.21</ecNumber>
    </recommendedName>
</protein>
<reference evidence="15" key="1">
    <citation type="submission" date="2016-06" db="UniProtKB">
        <authorList>
            <consortium name="WormBaseParasite"/>
        </authorList>
    </citation>
    <scope>IDENTIFICATION</scope>
</reference>
<dbReference type="GO" id="GO:0005737">
    <property type="term" value="C:cytoplasm"/>
    <property type="evidence" value="ECO:0007669"/>
    <property type="project" value="UniProtKB-SubCell"/>
</dbReference>
<dbReference type="InterPro" id="IPR000959">
    <property type="entry name" value="POLO_box_dom"/>
</dbReference>
<keyword evidence="14" id="KW-1185">Reference proteome</keyword>
<dbReference type="Gene3D" id="3.30.1120.30">
    <property type="entry name" value="POLO box domain"/>
    <property type="match status" value="2"/>
</dbReference>
<evidence type="ECO:0000256" key="9">
    <source>
        <dbReference type="ARBA" id="ARBA00022840"/>
    </source>
</evidence>
<evidence type="ECO:0000256" key="2">
    <source>
        <dbReference type="ARBA" id="ARBA00012424"/>
    </source>
</evidence>
<keyword evidence="7" id="KW-0547">Nucleotide-binding</keyword>
<evidence type="ECO:0000313" key="14">
    <source>
        <dbReference type="Proteomes" id="UP000271098"/>
    </source>
</evidence>
<dbReference type="CDD" id="cd13118">
    <property type="entry name" value="POLO_box_1"/>
    <property type="match status" value="1"/>
</dbReference>
<dbReference type="EC" id="2.7.11.21" evidence="2"/>
<dbReference type="GO" id="GO:0005813">
    <property type="term" value="C:centrosome"/>
    <property type="evidence" value="ECO:0007669"/>
    <property type="project" value="TreeGrafter"/>
</dbReference>
<evidence type="ECO:0000256" key="3">
    <source>
        <dbReference type="ARBA" id="ARBA00022490"/>
    </source>
</evidence>
<keyword evidence="4" id="KW-0723">Serine/threonine-protein kinase</keyword>
<evidence type="ECO:0000256" key="8">
    <source>
        <dbReference type="ARBA" id="ARBA00022777"/>
    </source>
</evidence>
<evidence type="ECO:0000313" key="15">
    <source>
        <dbReference type="WBParaSite" id="GPUH_0001126501-mRNA-1"/>
    </source>
</evidence>
<organism evidence="15">
    <name type="scientific">Gongylonema pulchrum</name>
    <dbReference type="NCBI Taxonomy" id="637853"/>
    <lineage>
        <taxon>Eukaryota</taxon>
        <taxon>Metazoa</taxon>
        <taxon>Ecdysozoa</taxon>
        <taxon>Nematoda</taxon>
        <taxon>Chromadorea</taxon>
        <taxon>Rhabditida</taxon>
        <taxon>Spirurina</taxon>
        <taxon>Spiruromorpha</taxon>
        <taxon>Spiruroidea</taxon>
        <taxon>Gongylonematidae</taxon>
        <taxon>Gongylonema</taxon>
    </lineage>
</organism>
<reference evidence="13 14" key="2">
    <citation type="submission" date="2018-11" db="EMBL/GenBank/DDBJ databases">
        <authorList>
            <consortium name="Pathogen Informatics"/>
        </authorList>
    </citation>
    <scope>NUCLEOTIDE SEQUENCE [LARGE SCALE GENOMIC DNA]</scope>
</reference>
<evidence type="ECO:0000256" key="11">
    <source>
        <dbReference type="ARBA" id="ARBA00048347"/>
    </source>
</evidence>
<evidence type="ECO:0000256" key="5">
    <source>
        <dbReference type="ARBA" id="ARBA00022679"/>
    </source>
</evidence>
<accession>A0A183DRB1</accession>
<dbReference type="GO" id="GO:0000776">
    <property type="term" value="C:kinetochore"/>
    <property type="evidence" value="ECO:0007669"/>
    <property type="project" value="TreeGrafter"/>
</dbReference>
<sequence>MPIISSLDDLEDPAATPVFWISKWVDYSDKYGLGYQLCDKSIGIIFNDNSKLVLDAAGDRENAEEYYTVTCYPETLQKKMLLLGYFKNYMTEHLLNAGDNMPVREGDELARLPVLHTWFRTSTAIILHISNGTLQINFFKDHTKLVICPLMGAATYIDANRDFRVWKLSALAKYGCPKALL</sequence>
<evidence type="ECO:0000256" key="1">
    <source>
        <dbReference type="ARBA" id="ARBA00004496"/>
    </source>
</evidence>
<keyword evidence="9" id="KW-0067">ATP-binding</keyword>
<dbReference type="WBParaSite" id="GPUH_0001126501-mRNA-1">
    <property type="protein sequence ID" value="GPUH_0001126501-mRNA-1"/>
    <property type="gene ID" value="GPUH_0001126501"/>
</dbReference>
<dbReference type="Proteomes" id="UP000271098">
    <property type="component" value="Unassembled WGS sequence"/>
</dbReference>
<dbReference type="Pfam" id="PF00659">
    <property type="entry name" value="POLO_box"/>
    <property type="match status" value="2"/>
</dbReference>
<dbReference type="PROSITE" id="PS50078">
    <property type="entry name" value="POLO_BOX"/>
    <property type="match status" value="2"/>
</dbReference>
<dbReference type="SUPFAM" id="SSF82615">
    <property type="entry name" value="Polo-box domain"/>
    <property type="match status" value="2"/>
</dbReference>
<evidence type="ECO:0000313" key="13">
    <source>
        <dbReference type="EMBL" id="VDN18534.1"/>
    </source>
</evidence>
<feature type="domain" description="POLO box" evidence="12">
    <location>
        <begin position="114"/>
        <end position="181"/>
    </location>
</feature>
<proteinExistence type="predicted"/>
<dbReference type="GO" id="GO:0005634">
    <property type="term" value="C:nucleus"/>
    <property type="evidence" value="ECO:0007669"/>
    <property type="project" value="TreeGrafter"/>
</dbReference>
<dbReference type="PANTHER" id="PTHR24345">
    <property type="entry name" value="SERINE/THREONINE-PROTEIN KINASE PLK"/>
    <property type="match status" value="1"/>
</dbReference>
<evidence type="ECO:0000259" key="12">
    <source>
        <dbReference type="PROSITE" id="PS50078"/>
    </source>
</evidence>
<dbReference type="GO" id="GO:0005524">
    <property type="term" value="F:ATP binding"/>
    <property type="evidence" value="ECO:0007669"/>
    <property type="project" value="UniProtKB-KW"/>
</dbReference>
<comment type="catalytic activity">
    <reaction evidence="11">
        <text>L-seryl-[protein] + ATP = O-phospho-L-seryl-[protein] + ADP + H(+)</text>
        <dbReference type="Rhea" id="RHEA:17989"/>
        <dbReference type="Rhea" id="RHEA-COMP:9863"/>
        <dbReference type="Rhea" id="RHEA-COMP:11604"/>
        <dbReference type="ChEBI" id="CHEBI:15378"/>
        <dbReference type="ChEBI" id="CHEBI:29999"/>
        <dbReference type="ChEBI" id="CHEBI:30616"/>
        <dbReference type="ChEBI" id="CHEBI:83421"/>
        <dbReference type="ChEBI" id="CHEBI:456216"/>
        <dbReference type="EC" id="2.7.11.21"/>
    </reaction>
</comment>
<evidence type="ECO:0000256" key="4">
    <source>
        <dbReference type="ARBA" id="ARBA00022527"/>
    </source>
</evidence>
<dbReference type="GO" id="GO:0007052">
    <property type="term" value="P:mitotic spindle organization"/>
    <property type="evidence" value="ECO:0007669"/>
    <property type="project" value="TreeGrafter"/>
</dbReference>
<keyword evidence="5" id="KW-0808">Transferase</keyword>
<dbReference type="InterPro" id="IPR036947">
    <property type="entry name" value="POLO_box_dom_sf"/>
</dbReference>
<evidence type="ECO:0000256" key="6">
    <source>
        <dbReference type="ARBA" id="ARBA00022737"/>
    </source>
</evidence>
<dbReference type="GO" id="GO:0000922">
    <property type="term" value="C:spindle pole"/>
    <property type="evidence" value="ECO:0007669"/>
    <property type="project" value="TreeGrafter"/>
</dbReference>
<dbReference type="AlphaFoldDB" id="A0A183DRB1"/>
<gene>
    <name evidence="13" type="ORF">GPUH_LOCUS11252</name>
</gene>
<dbReference type="FunFam" id="3.30.1120.30:FF:000001">
    <property type="entry name" value="Serine/threonine-protein kinase PLK"/>
    <property type="match status" value="1"/>
</dbReference>
<keyword evidence="3" id="KW-0963">Cytoplasm</keyword>